<reference evidence="1 2" key="2">
    <citation type="journal article" date="2016" name="Genome Announc.">
        <title>Draft Genome Sequence of the N2-Fixing Cyanobacterium Nostoc piscinale CENA21, Isolated from the Brazilian Amazon Floodplain.</title>
        <authorList>
            <person name="Leao T."/>
            <person name="Guimaraes P.I."/>
            <person name="de Melo A.G."/>
            <person name="Ramos R.T."/>
            <person name="Leao P.N."/>
            <person name="Silva A."/>
            <person name="Fiore M.F."/>
            <person name="Schneider M.P."/>
        </authorList>
    </citation>
    <scope>NUCLEOTIDE SEQUENCE [LARGE SCALE GENOMIC DNA]</scope>
    <source>
        <strain evidence="1 2">CENA21</strain>
    </source>
</reference>
<gene>
    <name evidence="1" type="ORF">ACX27_04100</name>
</gene>
<dbReference type="Proteomes" id="UP000062645">
    <property type="component" value="Chromosome"/>
</dbReference>
<evidence type="ECO:0000313" key="2">
    <source>
        <dbReference type="Proteomes" id="UP000062645"/>
    </source>
</evidence>
<protein>
    <submittedName>
        <fullName evidence="1">Uncharacterized protein</fullName>
    </submittedName>
</protein>
<organism evidence="1 2">
    <name type="scientific">Nostoc piscinale CENA21</name>
    <dbReference type="NCBI Taxonomy" id="224013"/>
    <lineage>
        <taxon>Bacteria</taxon>
        <taxon>Bacillati</taxon>
        <taxon>Cyanobacteriota</taxon>
        <taxon>Cyanophyceae</taxon>
        <taxon>Nostocales</taxon>
        <taxon>Nostocaceae</taxon>
        <taxon>Nostoc</taxon>
    </lineage>
</organism>
<keyword evidence="2" id="KW-1185">Reference proteome</keyword>
<dbReference type="PATRIC" id="fig|224013.5.peg.986"/>
<dbReference type="EMBL" id="CP012036">
    <property type="protein sequence ID" value="ALF52218.1"/>
    <property type="molecule type" value="Genomic_DNA"/>
</dbReference>
<proteinExistence type="predicted"/>
<dbReference type="KEGG" id="npz:ACX27_04100"/>
<name>A0A0M5MGG1_9NOSO</name>
<accession>A0A0M5MGG1</accession>
<evidence type="ECO:0000313" key="1">
    <source>
        <dbReference type="EMBL" id="ALF52218.1"/>
    </source>
</evidence>
<dbReference type="AlphaFoldDB" id="A0A0M5MGG1"/>
<reference evidence="2" key="1">
    <citation type="submission" date="2015-07" db="EMBL/GenBank/DDBJ databases">
        <title>Genome Of Nitrogen-Fixing Cyanobacterium Nostoc piscinale CENA21 From Solimoes/Amazon River Floodplain Sediments And Comparative Genomics To Uncover Biosynthetic Natural Products Potential.</title>
        <authorList>
            <person name="Leao T.F."/>
            <person name="Leao P.N."/>
            <person name="Guimaraes P.I."/>
            <person name="de Melo A.G.C."/>
            <person name="Ramos R.T.J."/>
            <person name="Silva A."/>
            <person name="Fiore M.F."/>
            <person name="Schneider M.P.C."/>
        </authorList>
    </citation>
    <scope>NUCLEOTIDE SEQUENCE [LARGE SCALE GENOMIC DNA]</scope>
    <source>
        <strain evidence="2">CENA21</strain>
    </source>
</reference>
<sequence length="82" mass="9278">MFTPSLGMLIYYHRIQWNVKMVGKVRDEKTGKYTVNPDKGVLLSVRVDQGDVESLKGMLAEGETISDKVREAIALYIRNNCS</sequence>